<dbReference type="AlphaFoldDB" id="A0A0F9IE67"/>
<dbReference type="EMBL" id="LAZR01014325">
    <property type="protein sequence ID" value="KKM17999.1"/>
    <property type="molecule type" value="Genomic_DNA"/>
</dbReference>
<accession>A0A0F9IE67</accession>
<feature type="non-terminal residue" evidence="1">
    <location>
        <position position="50"/>
    </location>
</feature>
<name>A0A0F9IE67_9ZZZZ</name>
<comment type="caution">
    <text evidence="1">The sequence shown here is derived from an EMBL/GenBank/DDBJ whole genome shotgun (WGS) entry which is preliminary data.</text>
</comment>
<sequence>MRKLGKLFLALALVMLIALPARAGVNDRFSDIELGDSGKSKNVIRLPQIP</sequence>
<evidence type="ECO:0000313" key="1">
    <source>
        <dbReference type="EMBL" id="KKM17999.1"/>
    </source>
</evidence>
<gene>
    <name evidence="1" type="ORF">LCGC14_1670070</name>
</gene>
<protein>
    <submittedName>
        <fullName evidence="1">Uncharacterized protein</fullName>
    </submittedName>
</protein>
<proteinExistence type="predicted"/>
<organism evidence="1">
    <name type="scientific">marine sediment metagenome</name>
    <dbReference type="NCBI Taxonomy" id="412755"/>
    <lineage>
        <taxon>unclassified sequences</taxon>
        <taxon>metagenomes</taxon>
        <taxon>ecological metagenomes</taxon>
    </lineage>
</organism>
<reference evidence="1" key="1">
    <citation type="journal article" date="2015" name="Nature">
        <title>Complex archaea that bridge the gap between prokaryotes and eukaryotes.</title>
        <authorList>
            <person name="Spang A."/>
            <person name="Saw J.H."/>
            <person name="Jorgensen S.L."/>
            <person name="Zaremba-Niedzwiedzka K."/>
            <person name="Martijn J."/>
            <person name="Lind A.E."/>
            <person name="van Eijk R."/>
            <person name="Schleper C."/>
            <person name="Guy L."/>
            <person name="Ettema T.J."/>
        </authorList>
    </citation>
    <scope>NUCLEOTIDE SEQUENCE</scope>
</reference>